<evidence type="ECO:0000313" key="2">
    <source>
        <dbReference type="EMBL" id="MFF4521735.1"/>
    </source>
</evidence>
<gene>
    <name evidence="2" type="ORF">ACFY1D_09840</name>
</gene>
<evidence type="ECO:0000256" key="1">
    <source>
        <dbReference type="SAM" id="MobiDB-lite"/>
    </source>
</evidence>
<name>A0ABW6UHS1_9ACTN</name>
<dbReference type="RefSeq" id="WP_351081339.1">
    <property type="nucleotide sequence ID" value="NZ_JBEOZG010000012.1"/>
</dbReference>
<comment type="caution">
    <text evidence="2">The sequence shown here is derived from an EMBL/GenBank/DDBJ whole genome shotgun (WGS) entry which is preliminary data.</text>
</comment>
<dbReference type="EMBL" id="JBIAWJ010000003">
    <property type="protein sequence ID" value="MFF4521735.1"/>
    <property type="molecule type" value="Genomic_DNA"/>
</dbReference>
<dbReference type="InterPro" id="IPR046210">
    <property type="entry name" value="DUF6243"/>
</dbReference>
<feature type="compositionally biased region" description="Gly residues" evidence="1">
    <location>
        <begin position="24"/>
        <end position="37"/>
    </location>
</feature>
<dbReference type="Pfam" id="PF19756">
    <property type="entry name" value="DUF6243"/>
    <property type="match status" value="1"/>
</dbReference>
<dbReference type="Proteomes" id="UP001602058">
    <property type="component" value="Unassembled WGS sequence"/>
</dbReference>
<reference evidence="2 3" key="1">
    <citation type="submission" date="2024-10" db="EMBL/GenBank/DDBJ databases">
        <title>The Natural Products Discovery Center: Release of the First 8490 Sequenced Strains for Exploring Actinobacteria Biosynthetic Diversity.</title>
        <authorList>
            <person name="Kalkreuter E."/>
            <person name="Kautsar S.A."/>
            <person name="Yang D."/>
            <person name="Bader C.D."/>
            <person name="Teijaro C.N."/>
            <person name="Fluegel L."/>
            <person name="Davis C.M."/>
            <person name="Simpson J.R."/>
            <person name="Lauterbach L."/>
            <person name="Steele A.D."/>
            <person name="Gui C."/>
            <person name="Meng S."/>
            <person name="Li G."/>
            <person name="Viehrig K."/>
            <person name="Ye F."/>
            <person name="Su P."/>
            <person name="Kiefer A.F."/>
            <person name="Nichols A."/>
            <person name="Cepeda A.J."/>
            <person name="Yan W."/>
            <person name="Fan B."/>
            <person name="Jiang Y."/>
            <person name="Adhikari A."/>
            <person name="Zheng C.-J."/>
            <person name="Schuster L."/>
            <person name="Cowan T.M."/>
            <person name="Smanski M.J."/>
            <person name="Chevrette M.G."/>
            <person name="De Carvalho L.P.S."/>
            <person name="Shen B."/>
        </authorList>
    </citation>
    <scope>NUCLEOTIDE SEQUENCE [LARGE SCALE GENOMIC DNA]</scope>
    <source>
        <strain evidence="2 3">NPDC001390</strain>
    </source>
</reference>
<sequence length="60" mass="6105">MARGGAGNMLGVGGTRSKLSRGALRGGGRAGAVGGGRSPQAQKRELLRRLQEGRATDKKS</sequence>
<evidence type="ECO:0000313" key="3">
    <source>
        <dbReference type="Proteomes" id="UP001602058"/>
    </source>
</evidence>
<feature type="compositionally biased region" description="Basic and acidic residues" evidence="1">
    <location>
        <begin position="42"/>
        <end position="60"/>
    </location>
</feature>
<proteinExistence type="predicted"/>
<organism evidence="2 3">
    <name type="scientific">Streptomyces bluensis</name>
    <dbReference type="NCBI Taxonomy" id="33897"/>
    <lineage>
        <taxon>Bacteria</taxon>
        <taxon>Bacillati</taxon>
        <taxon>Actinomycetota</taxon>
        <taxon>Actinomycetes</taxon>
        <taxon>Kitasatosporales</taxon>
        <taxon>Streptomycetaceae</taxon>
        <taxon>Streptomyces</taxon>
    </lineage>
</organism>
<feature type="compositionally biased region" description="Gly residues" evidence="1">
    <location>
        <begin position="1"/>
        <end position="14"/>
    </location>
</feature>
<accession>A0ABW6UHS1</accession>
<keyword evidence="3" id="KW-1185">Reference proteome</keyword>
<protein>
    <submittedName>
        <fullName evidence="2">DUF6243 family protein</fullName>
    </submittedName>
</protein>
<feature type="region of interest" description="Disordered" evidence="1">
    <location>
        <begin position="1"/>
        <end position="60"/>
    </location>
</feature>